<keyword evidence="3" id="KW-1185">Reference proteome</keyword>
<evidence type="ECO:0000313" key="2">
    <source>
        <dbReference type="EMBL" id="GIG98972.1"/>
    </source>
</evidence>
<dbReference type="RefSeq" id="WP_203860378.1">
    <property type="nucleotide sequence ID" value="NZ_BAAAZQ010000031.1"/>
</dbReference>
<feature type="transmembrane region" description="Helical" evidence="1">
    <location>
        <begin position="129"/>
        <end position="153"/>
    </location>
</feature>
<sequence>MDSSLAILIGGTAVCAGAVAYLVLLRDLGPRRAVGAAVGVTIGITASFLLMLYLATLALPAVVGFVAVFAAGVAYPVFLRDLGPRRAGVAAAGAAAVVTASFLLVVYLAVIAFIAAVGVYLLLRVRIRIAPALVLMATTLGGLLAASALVFWISLTYVM</sequence>
<feature type="transmembrane region" description="Helical" evidence="1">
    <location>
        <begin position="36"/>
        <end position="55"/>
    </location>
</feature>
<organism evidence="2 3">
    <name type="scientific">Plantactinospora mayteni</name>
    <dbReference type="NCBI Taxonomy" id="566021"/>
    <lineage>
        <taxon>Bacteria</taxon>
        <taxon>Bacillati</taxon>
        <taxon>Actinomycetota</taxon>
        <taxon>Actinomycetes</taxon>
        <taxon>Micromonosporales</taxon>
        <taxon>Micromonosporaceae</taxon>
        <taxon>Plantactinospora</taxon>
    </lineage>
</organism>
<keyword evidence="1" id="KW-1133">Transmembrane helix</keyword>
<feature type="transmembrane region" description="Helical" evidence="1">
    <location>
        <begin position="6"/>
        <end position="24"/>
    </location>
</feature>
<evidence type="ECO:0000256" key="1">
    <source>
        <dbReference type="SAM" id="Phobius"/>
    </source>
</evidence>
<comment type="caution">
    <text evidence="2">The sequence shown here is derived from an EMBL/GenBank/DDBJ whole genome shotgun (WGS) entry which is preliminary data.</text>
</comment>
<reference evidence="2 3" key="1">
    <citation type="submission" date="2021-01" db="EMBL/GenBank/DDBJ databases">
        <title>Whole genome shotgun sequence of Plantactinospora mayteni NBRC 109088.</title>
        <authorList>
            <person name="Komaki H."/>
            <person name="Tamura T."/>
        </authorList>
    </citation>
    <scope>NUCLEOTIDE SEQUENCE [LARGE SCALE GENOMIC DNA]</scope>
    <source>
        <strain evidence="2 3">NBRC 109088</strain>
    </source>
</reference>
<keyword evidence="1" id="KW-0812">Transmembrane</keyword>
<name>A0ABQ4EWC3_9ACTN</name>
<evidence type="ECO:0000313" key="3">
    <source>
        <dbReference type="Proteomes" id="UP000621500"/>
    </source>
</evidence>
<accession>A0ABQ4EWC3</accession>
<feature type="transmembrane region" description="Helical" evidence="1">
    <location>
        <begin position="90"/>
        <end position="123"/>
    </location>
</feature>
<dbReference type="Proteomes" id="UP000621500">
    <property type="component" value="Unassembled WGS sequence"/>
</dbReference>
<proteinExistence type="predicted"/>
<keyword evidence="1" id="KW-0472">Membrane</keyword>
<gene>
    <name evidence="2" type="ORF">Pma05_55450</name>
</gene>
<evidence type="ECO:0008006" key="4">
    <source>
        <dbReference type="Google" id="ProtNLM"/>
    </source>
</evidence>
<feature type="transmembrane region" description="Helical" evidence="1">
    <location>
        <begin position="61"/>
        <end position="78"/>
    </location>
</feature>
<protein>
    <recommendedName>
        <fullName evidence="4">Tripartite tricarboxylate transporter TctB family protein</fullName>
    </recommendedName>
</protein>
<dbReference type="EMBL" id="BONX01000038">
    <property type="protein sequence ID" value="GIG98972.1"/>
    <property type="molecule type" value="Genomic_DNA"/>
</dbReference>